<protein>
    <submittedName>
        <fullName evidence="1">Uncharacterized protein</fullName>
    </submittedName>
</protein>
<dbReference type="EMBL" id="JAMKPW020000013">
    <property type="protein sequence ID" value="KAK8211465.1"/>
    <property type="molecule type" value="Genomic_DNA"/>
</dbReference>
<reference evidence="1" key="1">
    <citation type="submission" date="2024-02" db="EMBL/GenBank/DDBJ databases">
        <title>Metagenome Assembled Genome of Zalaria obscura JY119.</title>
        <authorList>
            <person name="Vighnesh L."/>
            <person name="Jagadeeshwari U."/>
            <person name="Venkata Ramana C."/>
            <person name="Sasikala C."/>
        </authorList>
    </citation>
    <scope>NUCLEOTIDE SEQUENCE</scope>
    <source>
        <strain evidence="1">JY119</strain>
    </source>
</reference>
<keyword evidence="2" id="KW-1185">Reference proteome</keyword>
<sequence length="863" mass="99220">MEAYQEISLGQYTWYWQDAGSDKRTPCSRFPTAIHHELKANGDLIDEGIGLNERKIQWVGEKDWVFTTKFPTPEHFDKFPHVYMAFDGLDTIVTVTLNGRIILTSDNMFVPQKVDIKNVLKPNGDNSLELYFDSAARVAKQREAADGSKWKALRESSRMYVRKAQYHWGWDWGPSLVTCGPWKDIRLELLSTKITDLYAQVEIHRDRGHTTATVRLSAELQDPASGCELSFSIESPKGGEELGFAPTSSSTTEANESHYEVARHIDNAKLWWPAGHGPQPLYTATVNLVSSGNVIHSKSVRFGLRKVELVQDPLQTDSGTTFYFRINDRPIFCVGTNWVPCHSLPAVIPNELYKKWIDLAVENNNNMIRIWGGGIYEHDFFYDYCDEKGIMLWHDMMFACGIYPMDDFFHTSCSEEITAQVKRLRNHPSITLWNGDNEVYFMLDRQGVPYDATETHDFKIYPQRKLYHETIPNALKPLSHDIPYWPSSPYGGNPPNNPTIGDVHQWNVWHGQQLHYQEYPQLGGRFVSEYGMHGFPNIRVVEHFCPDPALRYPNSKIMDCHNKSSGADTKLGKYLSGNYRVNWNDMEDYIYASQLMQSEALTYANRAWRRNWKGPGKEECAGILIWQLNDIYPVTSWSLVDSFFIKKPAFFTTKRDFAPICIGISRDPVWHFVDENSRHDHPTDIPTFEVYVSSFLQEDSDVELRMRMYDWTTHKEIELGKLSQQKYTLAANQTTELLTVKCPAEVTEDSYIILAATLHDVATGKELSRHFSWPEPYRYLLTAHDTTVDVDVKGDVVELTCGKRPLKGLLAYVDKEDGNEADWTDNMYDLMPGDKVSLPVKGLDGRDVRTRWLYSWEKKGMLS</sequence>
<organism evidence="1 2">
    <name type="scientific">Zalaria obscura</name>
    <dbReference type="NCBI Taxonomy" id="2024903"/>
    <lineage>
        <taxon>Eukaryota</taxon>
        <taxon>Fungi</taxon>
        <taxon>Dikarya</taxon>
        <taxon>Ascomycota</taxon>
        <taxon>Pezizomycotina</taxon>
        <taxon>Dothideomycetes</taxon>
        <taxon>Dothideomycetidae</taxon>
        <taxon>Dothideales</taxon>
        <taxon>Zalariaceae</taxon>
        <taxon>Zalaria</taxon>
    </lineage>
</organism>
<dbReference type="Proteomes" id="UP001320706">
    <property type="component" value="Unassembled WGS sequence"/>
</dbReference>
<accession>A0ACC3SI72</accession>
<comment type="caution">
    <text evidence="1">The sequence shown here is derived from an EMBL/GenBank/DDBJ whole genome shotgun (WGS) entry which is preliminary data.</text>
</comment>
<evidence type="ECO:0000313" key="1">
    <source>
        <dbReference type="EMBL" id="KAK8211465.1"/>
    </source>
</evidence>
<proteinExistence type="predicted"/>
<gene>
    <name evidence="1" type="ORF">M8818_003118</name>
</gene>
<name>A0ACC3SI72_9PEZI</name>
<evidence type="ECO:0000313" key="2">
    <source>
        <dbReference type="Proteomes" id="UP001320706"/>
    </source>
</evidence>